<accession>A0ABR5GY67</accession>
<reference evidence="2 3" key="1">
    <citation type="submission" date="2015-01" db="EMBL/GenBank/DDBJ databases">
        <title>Genome sequencing of Methylobacterium platani JCM14648 type strain.</title>
        <authorList>
            <person name="Chaudhry V."/>
            <person name="Patil P.B."/>
        </authorList>
    </citation>
    <scope>NUCLEOTIDE SEQUENCE [LARGE SCALE GENOMIC DNA]</scope>
    <source>
        <strain evidence="2 3">JCM 14648</strain>
    </source>
</reference>
<gene>
    <name evidence="2" type="ORF">SQ03_17780</name>
</gene>
<organism evidence="2 3">
    <name type="scientific">Methylobacterium platani JCM 14648</name>
    <dbReference type="NCBI Taxonomy" id="1295136"/>
    <lineage>
        <taxon>Bacteria</taxon>
        <taxon>Pseudomonadati</taxon>
        <taxon>Pseudomonadota</taxon>
        <taxon>Alphaproteobacteria</taxon>
        <taxon>Hyphomicrobiales</taxon>
        <taxon>Methylobacteriaceae</taxon>
        <taxon>Methylobacterium</taxon>
    </lineage>
</organism>
<dbReference type="EMBL" id="JXOD01000159">
    <property type="protein sequence ID" value="KMO15142.1"/>
    <property type="molecule type" value="Genomic_DNA"/>
</dbReference>
<evidence type="ECO:0000256" key="1">
    <source>
        <dbReference type="SAM" id="MobiDB-lite"/>
    </source>
</evidence>
<dbReference type="Proteomes" id="UP000035947">
    <property type="component" value="Unassembled WGS sequence"/>
</dbReference>
<evidence type="ECO:0000313" key="3">
    <source>
        <dbReference type="Proteomes" id="UP000035947"/>
    </source>
</evidence>
<protein>
    <submittedName>
        <fullName evidence="2">Uncharacterized protein</fullName>
    </submittedName>
</protein>
<name>A0ABR5GY67_9HYPH</name>
<proteinExistence type="predicted"/>
<keyword evidence="3" id="KW-1185">Reference proteome</keyword>
<evidence type="ECO:0000313" key="2">
    <source>
        <dbReference type="EMBL" id="KMO15142.1"/>
    </source>
</evidence>
<comment type="caution">
    <text evidence="2">The sequence shown here is derived from an EMBL/GenBank/DDBJ whole genome shotgun (WGS) entry which is preliminary data.</text>
</comment>
<sequence length="109" mass="10942">MPTLSPEPLARPREDHGMATPPRKPQDTATVTAAVLSILSALAGAPAGSPAAGAFVSALRRRGEDLAGLGGVEALREARAAAIAADPAHAETRAGLIDSAWATVPGWTA</sequence>
<feature type="region of interest" description="Disordered" evidence="1">
    <location>
        <begin position="1"/>
        <end position="29"/>
    </location>
</feature>